<dbReference type="Proteomes" id="UP000070328">
    <property type="component" value="Unassembled WGS sequence"/>
</dbReference>
<dbReference type="InterPro" id="IPR036291">
    <property type="entry name" value="NAD(P)-bd_dom_sf"/>
</dbReference>
<accession>A0A135SCM0</accession>
<dbReference type="EMBL" id="JFBX01000608">
    <property type="protein sequence ID" value="KXH33660.1"/>
    <property type="molecule type" value="Genomic_DNA"/>
</dbReference>
<evidence type="ECO:0000256" key="2">
    <source>
        <dbReference type="ARBA" id="ARBA00023002"/>
    </source>
</evidence>
<comment type="similarity">
    <text evidence="1">Belongs to the short-chain dehydrogenases/reductases (SDR) family.</text>
</comment>
<keyword evidence="2" id="KW-0560">Oxidoreductase</keyword>
<dbReference type="PANTHER" id="PTHR44196">
    <property type="entry name" value="DEHYDROGENASE/REDUCTASE SDR FAMILY MEMBER 7B"/>
    <property type="match status" value="1"/>
</dbReference>
<evidence type="ECO:0000256" key="1">
    <source>
        <dbReference type="ARBA" id="ARBA00006484"/>
    </source>
</evidence>
<organism evidence="4 5">
    <name type="scientific">Colletotrichum simmondsii</name>
    <dbReference type="NCBI Taxonomy" id="703756"/>
    <lineage>
        <taxon>Eukaryota</taxon>
        <taxon>Fungi</taxon>
        <taxon>Dikarya</taxon>
        <taxon>Ascomycota</taxon>
        <taxon>Pezizomycotina</taxon>
        <taxon>Sordariomycetes</taxon>
        <taxon>Hypocreomycetidae</taxon>
        <taxon>Glomerellales</taxon>
        <taxon>Glomerellaceae</taxon>
        <taxon>Colletotrichum</taxon>
        <taxon>Colletotrichum acutatum species complex</taxon>
    </lineage>
</organism>
<evidence type="ECO:0000256" key="3">
    <source>
        <dbReference type="SAM" id="MobiDB-lite"/>
    </source>
</evidence>
<comment type="caution">
    <text evidence="4">The sequence shown here is derived from an EMBL/GenBank/DDBJ whole genome shotgun (WGS) entry which is preliminary data.</text>
</comment>
<evidence type="ECO:0000313" key="5">
    <source>
        <dbReference type="Proteomes" id="UP000070328"/>
    </source>
</evidence>
<dbReference type="PRINTS" id="PR00081">
    <property type="entry name" value="GDHRDH"/>
</dbReference>
<protein>
    <submittedName>
        <fullName evidence="4">Short-chain dehydrogenase</fullName>
    </submittedName>
</protein>
<reference evidence="4 5" key="1">
    <citation type="submission" date="2014-02" db="EMBL/GenBank/DDBJ databases">
        <title>The genome sequence of Colletotrichum simmondsii CBS122122.</title>
        <authorList>
            <person name="Baroncelli R."/>
            <person name="Thon M.R."/>
        </authorList>
    </citation>
    <scope>NUCLEOTIDE SEQUENCE [LARGE SCALE GENOMIC DNA]</scope>
    <source>
        <strain evidence="4 5">CBS122122</strain>
    </source>
</reference>
<dbReference type="AlphaFoldDB" id="A0A135SCM0"/>
<dbReference type="SUPFAM" id="SSF51735">
    <property type="entry name" value="NAD(P)-binding Rossmann-fold domains"/>
    <property type="match status" value="1"/>
</dbReference>
<dbReference type="InterPro" id="IPR002347">
    <property type="entry name" value="SDR_fam"/>
</dbReference>
<evidence type="ECO:0000313" key="4">
    <source>
        <dbReference type="EMBL" id="KXH33660.1"/>
    </source>
</evidence>
<dbReference type="GO" id="GO:0016020">
    <property type="term" value="C:membrane"/>
    <property type="evidence" value="ECO:0007669"/>
    <property type="project" value="TreeGrafter"/>
</dbReference>
<feature type="compositionally biased region" description="Basic and acidic residues" evidence="3">
    <location>
        <begin position="196"/>
        <end position="212"/>
    </location>
</feature>
<dbReference type="GO" id="GO:0016491">
    <property type="term" value="F:oxidoreductase activity"/>
    <property type="evidence" value="ECO:0007669"/>
    <property type="project" value="UniProtKB-KW"/>
</dbReference>
<dbReference type="Pfam" id="PF00106">
    <property type="entry name" value="adh_short"/>
    <property type="match status" value="1"/>
</dbReference>
<dbReference type="Gene3D" id="3.40.50.720">
    <property type="entry name" value="NAD(P)-binding Rossmann-like Domain"/>
    <property type="match status" value="1"/>
</dbReference>
<gene>
    <name evidence="4" type="ORF">CSIM01_13533</name>
</gene>
<dbReference type="PANTHER" id="PTHR44196:SF1">
    <property type="entry name" value="DEHYDROGENASE_REDUCTASE SDR FAMILY MEMBER 7B"/>
    <property type="match status" value="1"/>
</dbReference>
<keyword evidence="5" id="KW-1185">Reference proteome</keyword>
<feature type="region of interest" description="Disordered" evidence="3">
    <location>
        <begin position="194"/>
        <end position="215"/>
    </location>
</feature>
<proteinExistence type="inferred from homology"/>
<name>A0A135SCM0_9PEZI</name>
<dbReference type="CDD" id="cd05370">
    <property type="entry name" value="SDR_c2"/>
    <property type="match status" value="1"/>
</dbReference>
<dbReference type="OrthoDB" id="37659at2759"/>
<sequence length="351" mass="38038">MAPSEDNLGFKCAVITGGGGGIGKVMAEHFISKGKKVIIAGRTESKLQKTAKEIGAVGYYVLDTGKVEQIPDFVKRVTKEHPDLDCLVNNAGVQRPLEILKDDDFLSKADQEIDINIRGPMHLALGLLPHLQTKESALIINVSSVLGFIPFSIINPVYNGTKAWLHFWSMNLRTQLKNGGSKVRVVEIAPPTVATDLHRERSDPDDNKKENDPDALSVDEFMEEVASKLEDGVETIGPGMAGEVIGRCLLCQSDLTNEEVANPQPSLLALASILPLALGALVGVNTGNLTRSQKALLDSSKLIVKALFSSSSCETTHEYAKKRHEGIEEDGVEVKRDGITGLDTNWLTEYA</sequence>